<dbReference type="GO" id="GO:0046872">
    <property type="term" value="F:metal ion binding"/>
    <property type="evidence" value="ECO:0007669"/>
    <property type="project" value="UniProtKB-KW"/>
</dbReference>
<evidence type="ECO:0000313" key="12">
    <source>
        <dbReference type="EMBL" id="SDZ93997.1"/>
    </source>
</evidence>
<organism evidence="12 13">
    <name type="scientific">Bowdeniella nasicola</name>
    <dbReference type="NCBI Taxonomy" id="208480"/>
    <lineage>
        <taxon>Bacteria</taxon>
        <taxon>Bacillati</taxon>
        <taxon>Actinomycetota</taxon>
        <taxon>Actinomycetes</taxon>
        <taxon>Actinomycetales</taxon>
        <taxon>Actinomycetaceae</taxon>
        <taxon>Bowdeniella</taxon>
    </lineage>
</organism>
<keyword evidence="6" id="KW-0411">Iron-sulfur</keyword>
<gene>
    <name evidence="12" type="ORF">SAMN02910418_00598</name>
</gene>
<dbReference type="GO" id="GO:0004497">
    <property type="term" value="F:monooxygenase activity"/>
    <property type="evidence" value="ECO:0007669"/>
    <property type="project" value="UniProtKB-ARBA"/>
</dbReference>
<keyword evidence="12" id="KW-0560">Oxidoreductase</keyword>
<dbReference type="PRINTS" id="PR00162">
    <property type="entry name" value="RIESKE"/>
</dbReference>
<keyword evidence="7" id="KW-1015">Disulfide bond</keyword>
<dbReference type="GO" id="GO:0016020">
    <property type="term" value="C:membrane"/>
    <property type="evidence" value="ECO:0007669"/>
    <property type="project" value="InterPro"/>
</dbReference>
<evidence type="ECO:0000256" key="1">
    <source>
        <dbReference type="ARBA" id="ARBA00002494"/>
    </source>
</evidence>
<keyword evidence="3" id="KW-0001">2Fe-2S</keyword>
<dbReference type="Proteomes" id="UP000199288">
    <property type="component" value="Unassembled WGS sequence"/>
</dbReference>
<keyword evidence="4" id="KW-0479">Metal-binding</keyword>
<dbReference type="PROSITE" id="PS51296">
    <property type="entry name" value="RIESKE"/>
    <property type="match status" value="1"/>
</dbReference>
<evidence type="ECO:0000259" key="11">
    <source>
        <dbReference type="PROSITE" id="PS51296"/>
    </source>
</evidence>
<dbReference type="EMBL" id="FNQV01000003">
    <property type="protein sequence ID" value="SDZ93997.1"/>
    <property type="molecule type" value="Genomic_DNA"/>
</dbReference>
<evidence type="ECO:0000256" key="9">
    <source>
        <dbReference type="ARBA" id="ARBA00034078"/>
    </source>
</evidence>
<evidence type="ECO:0000256" key="5">
    <source>
        <dbReference type="ARBA" id="ARBA00023004"/>
    </source>
</evidence>
<dbReference type="GO" id="GO:0016705">
    <property type="term" value="F:oxidoreductase activity, acting on paired donors, with incorporation or reduction of molecular oxygen"/>
    <property type="evidence" value="ECO:0007669"/>
    <property type="project" value="UniProtKB-ARBA"/>
</dbReference>
<keyword evidence="12" id="KW-0223">Dioxygenase</keyword>
<comment type="function">
    <text evidence="1">Iron-sulfur subunit of the cytochrome bc1 complex, an essential component of the respiratory electron transport chain required for ATP synthesis. The bc1 complex catalyzes the oxidation of menaquinol and the reduction of cytochrome c in the respiratory chain. The bc1 complex operates through a Q-cycle mechanism that couples electron transfer to generation of the proton gradient that drives ATP synthesis.</text>
</comment>
<feature type="signal peptide" evidence="10">
    <location>
        <begin position="1"/>
        <end position="24"/>
    </location>
</feature>
<evidence type="ECO:0000313" key="13">
    <source>
        <dbReference type="Proteomes" id="UP000199288"/>
    </source>
</evidence>
<evidence type="ECO:0000256" key="6">
    <source>
        <dbReference type="ARBA" id="ARBA00023014"/>
    </source>
</evidence>
<dbReference type="InterPro" id="IPR006311">
    <property type="entry name" value="TAT_signal"/>
</dbReference>
<evidence type="ECO:0000256" key="7">
    <source>
        <dbReference type="ARBA" id="ARBA00023157"/>
    </source>
</evidence>
<dbReference type="Gene3D" id="2.102.10.10">
    <property type="entry name" value="Rieske [2Fe-2S] iron-sulphur domain"/>
    <property type="match status" value="1"/>
</dbReference>
<evidence type="ECO:0000256" key="3">
    <source>
        <dbReference type="ARBA" id="ARBA00022714"/>
    </source>
</evidence>
<dbReference type="AlphaFoldDB" id="A0A1H3X3M9"/>
<dbReference type="InterPro" id="IPR014349">
    <property type="entry name" value="Rieske_Fe-S_prot"/>
</dbReference>
<evidence type="ECO:0000256" key="8">
    <source>
        <dbReference type="ARBA" id="ARBA00029586"/>
    </source>
</evidence>
<dbReference type="InterPro" id="IPR005805">
    <property type="entry name" value="Rieske_Fe-S_prot_C"/>
</dbReference>
<feature type="chain" id="PRO_5039252491" description="Cytochrome bc1 complex Rieske iron-sulfur subunit" evidence="10">
    <location>
        <begin position="25"/>
        <end position="130"/>
    </location>
</feature>
<dbReference type="PROSITE" id="PS51318">
    <property type="entry name" value="TAT"/>
    <property type="match status" value="1"/>
</dbReference>
<dbReference type="GO" id="GO:0051213">
    <property type="term" value="F:dioxygenase activity"/>
    <property type="evidence" value="ECO:0007669"/>
    <property type="project" value="UniProtKB-KW"/>
</dbReference>
<dbReference type="SUPFAM" id="SSF50022">
    <property type="entry name" value="ISP domain"/>
    <property type="match status" value="1"/>
</dbReference>
<keyword evidence="10" id="KW-0732">Signal</keyword>
<evidence type="ECO:0000256" key="10">
    <source>
        <dbReference type="SAM" id="SignalP"/>
    </source>
</evidence>
<dbReference type="RefSeq" id="WP_176780677.1">
    <property type="nucleotide sequence ID" value="NZ_FNQV01000003.1"/>
</dbReference>
<dbReference type="CDD" id="cd03467">
    <property type="entry name" value="Rieske"/>
    <property type="match status" value="1"/>
</dbReference>
<dbReference type="PROSITE" id="PS51257">
    <property type="entry name" value="PROKAR_LIPOPROTEIN"/>
    <property type="match status" value="1"/>
</dbReference>
<dbReference type="PANTHER" id="PTHR10134">
    <property type="entry name" value="CYTOCHROME B-C1 COMPLEX SUBUNIT RIESKE, MITOCHONDRIAL"/>
    <property type="match status" value="1"/>
</dbReference>
<accession>A0A1H3X3M9</accession>
<evidence type="ECO:0000256" key="2">
    <source>
        <dbReference type="ARBA" id="ARBA00015816"/>
    </source>
</evidence>
<dbReference type="GO" id="GO:0051537">
    <property type="term" value="F:2 iron, 2 sulfur cluster binding"/>
    <property type="evidence" value="ECO:0007669"/>
    <property type="project" value="UniProtKB-KW"/>
</dbReference>
<keyword evidence="5" id="KW-0408">Iron</keyword>
<sequence>MTSAITRRAAIAASAAGLGGVLVACSGSSQSAGEAGEVLGTTADFTDDAFVTRTAAGADVVVVRDGEKVRAFSATCPHAGCIVRKKDGVLDCPCHGSLFNAATGEVERGPATQALSPIDVRLDGDKVVVA</sequence>
<proteinExistence type="predicted"/>
<comment type="cofactor">
    <cofactor evidence="9">
        <name>[2Fe-2S] cluster</name>
        <dbReference type="ChEBI" id="CHEBI:190135"/>
    </cofactor>
</comment>
<evidence type="ECO:0000256" key="4">
    <source>
        <dbReference type="ARBA" id="ARBA00022723"/>
    </source>
</evidence>
<keyword evidence="13" id="KW-1185">Reference proteome</keyword>
<name>A0A1H3X3M9_9ACTO</name>
<reference evidence="13" key="1">
    <citation type="submission" date="2016-10" db="EMBL/GenBank/DDBJ databases">
        <authorList>
            <person name="Varghese N."/>
            <person name="Submissions S."/>
        </authorList>
    </citation>
    <scope>NUCLEOTIDE SEQUENCE [LARGE SCALE GENOMIC DNA]</scope>
    <source>
        <strain evidence="13">KPR-1</strain>
    </source>
</reference>
<dbReference type="InterPro" id="IPR017941">
    <property type="entry name" value="Rieske_2Fe-2S"/>
</dbReference>
<protein>
    <recommendedName>
        <fullName evidence="2">Cytochrome bc1 complex Rieske iron-sulfur subunit</fullName>
    </recommendedName>
    <alternativeName>
        <fullName evidence="8">Cytochrome bc1 reductase complex subunit QcrA</fullName>
    </alternativeName>
</protein>
<feature type="domain" description="Rieske" evidence="11">
    <location>
        <begin position="37"/>
        <end position="129"/>
    </location>
</feature>
<dbReference type="InterPro" id="IPR036922">
    <property type="entry name" value="Rieske_2Fe-2S_sf"/>
</dbReference>
<dbReference type="Pfam" id="PF00355">
    <property type="entry name" value="Rieske"/>
    <property type="match status" value="1"/>
</dbReference>